<protein>
    <submittedName>
        <fullName evidence="2">Uncharacterized protein</fullName>
    </submittedName>
</protein>
<feature type="region of interest" description="Disordered" evidence="1">
    <location>
        <begin position="78"/>
        <end position="126"/>
    </location>
</feature>
<name>A0AA39WPN6_9PEZI</name>
<reference evidence="2" key="1">
    <citation type="submission" date="2023-06" db="EMBL/GenBank/DDBJ databases">
        <title>Genome-scale phylogeny and comparative genomics of the fungal order Sordariales.</title>
        <authorList>
            <consortium name="Lawrence Berkeley National Laboratory"/>
            <person name="Hensen N."/>
            <person name="Bonometti L."/>
            <person name="Westerberg I."/>
            <person name="Brannstrom I.O."/>
            <person name="Guillou S."/>
            <person name="Cros-Aarteil S."/>
            <person name="Calhoun S."/>
            <person name="Haridas S."/>
            <person name="Kuo A."/>
            <person name="Mondo S."/>
            <person name="Pangilinan J."/>
            <person name="Riley R."/>
            <person name="Labutti K."/>
            <person name="Andreopoulos B."/>
            <person name="Lipzen A."/>
            <person name="Chen C."/>
            <person name="Yanf M."/>
            <person name="Daum C."/>
            <person name="Ng V."/>
            <person name="Clum A."/>
            <person name="Steindorff A."/>
            <person name="Ohm R."/>
            <person name="Martin F."/>
            <person name="Silar P."/>
            <person name="Natvig D."/>
            <person name="Lalanne C."/>
            <person name="Gautier V."/>
            <person name="Ament-Velasquez S.L."/>
            <person name="Kruys A."/>
            <person name="Hutchinson M.I."/>
            <person name="Powell A.J."/>
            <person name="Barry K."/>
            <person name="Miller A.N."/>
            <person name="Grigoriev I.V."/>
            <person name="Debuchy R."/>
            <person name="Gladieux P."/>
            <person name="Thoren M.H."/>
            <person name="Johannesson H."/>
        </authorList>
    </citation>
    <scope>NUCLEOTIDE SEQUENCE</scope>
    <source>
        <strain evidence="2">CBS 606.72</strain>
    </source>
</reference>
<proteinExistence type="predicted"/>
<organism evidence="2 3">
    <name type="scientific">Immersiella caudata</name>
    <dbReference type="NCBI Taxonomy" id="314043"/>
    <lineage>
        <taxon>Eukaryota</taxon>
        <taxon>Fungi</taxon>
        <taxon>Dikarya</taxon>
        <taxon>Ascomycota</taxon>
        <taxon>Pezizomycotina</taxon>
        <taxon>Sordariomycetes</taxon>
        <taxon>Sordariomycetidae</taxon>
        <taxon>Sordariales</taxon>
        <taxon>Lasiosphaeriaceae</taxon>
        <taxon>Immersiella</taxon>
    </lineage>
</organism>
<dbReference type="EMBL" id="JAULSU010000004">
    <property type="protein sequence ID" value="KAK0619284.1"/>
    <property type="molecule type" value="Genomic_DNA"/>
</dbReference>
<dbReference type="Proteomes" id="UP001175000">
    <property type="component" value="Unassembled WGS sequence"/>
</dbReference>
<evidence type="ECO:0000313" key="3">
    <source>
        <dbReference type="Proteomes" id="UP001175000"/>
    </source>
</evidence>
<evidence type="ECO:0000313" key="2">
    <source>
        <dbReference type="EMBL" id="KAK0619284.1"/>
    </source>
</evidence>
<sequence>MPRHSTFSTRSLNAYTIWGEYANSKIILQLHALVPIPISLLYYTRHFGLGYVPPSARPAYPGALGQCPCCPLRPPEQGTNPTVREKKLHRPGDAHNQDRAFLPAGASARGSRAHTDTSQPPAQRTCSVHRPPLLRCPPEHHSPTPFLHRIVALRVPPCPGLPPSRATTITIRTPFPPLLPAKIRASGGGACWSVMLPASSSLLLPFRSFF</sequence>
<evidence type="ECO:0000256" key="1">
    <source>
        <dbReference type="SAM" id="MobiDB-lite"/>
    </source>
</evidence>
<feature type="compositionally biased region" description="Polar residues" evidence="1">
    <location>
        <begin position="116"/>
        <end position="126"/>
    </location>
</feature>
<gene>
    <name evidence="2" type="ORF">B0T14DRAFT_204811</name>
</gene>
<keyword evidence="3" id="KW-1185">Reference proteome</keyword>
<accession>A0AA39WPN6</accession>
<dbReference type="AlphaFoldDB" id="A0AA39WPN6"/>
<comment type="caution">
    <text evidence="2">The sequence shown here is derived from an EMBL/GenBank/DDBJ whole genome shotgun (WGS) entry which is preliminary data.</text>
</comment>